<feature type="chain" id="PRO_5046220030" evidence="1">
    <location>
        <begin position="24"/>
        <end position="289"/>
    </location>
</feature>
<sequence length="289" mass="29837">MLVAVLASAAVVVAGSVAVSAHADVNSAAISAAATSITAAPNTGAPITVGTGSPSGNVPLSSSRVIKITADFSSAKYRKVAINEILSEARNKGIGVYMQQTLAALPAHAPFQERFLNTQFNGSISMSNYILTVTVTKGEVTTQVNWWQTTIANLTAFVALVTTYGLCAAAFPAAGFTPFCGGLSGGVAELVKDVILQGFDHKLASAEEWGNTLVNVLVSAGLSAFGEAALKWGKNTIPTLLNTVAQSVKNFGVKLSAAWGAIRGVTIESGDYLFTIIPFVRSALSRVVV</sequence>
<protein>
    <submittedName>
        <fullName evidence="2">Uncharacterized protein</fullName>
    </submittedName>
</protein>
<evidence type="ECO:0000256" key="1">
    <source>
        <dbReference type="SAM" id="SignalP"/>
    </source>
</evidence>
<reference evidence="2 3" key="1">
    <citation type="submission" date="2021-01" db="EMBL/GenBank/DDBJ databases">
        <title>Whole genome shotgun sequence of Actinoplanes durhamensis NBRC 14914.</title>
        <authorList>
            <person name="Komaki H."/>
            <person name="Tamura T."/>
        </authorList>
    </citation>
    <scope>NUCLEOTIDE SEQUENCE [LARGE SCALE GENOMIC DNA]</scope>
    <source>
        <strain evidence="2 3">NBRC 14914</strain>
    </source>
</reference>
<dbReference type="RefSeq" id="WP_203735547.1">
    <property type="nucleotide sequence ID" value="NZ_BAAATX010000046.1"/>
</dbReference>
<accession>A0ABQ3ZCZ8</accession>
<feature type="signal peptide" evidence="1">
    <location>
        <begin position="1"/>
        <end position="23"/>
    </location>
</feature>
<evidence type="ECO:0000313" key="3">
    <source>
        <dbReference type="Proteomes" id="UP000637628"/>
    </source>
</evidence>
<dbReference type="Proteomes" id="UP000637628">
    <property type="component" value="Unassembled WGS sequence"/>
</dbReference>
<keyword evidence="1" id="KW-0732">Signal</keyword>
<comment type="caution">
    <text evidence="2">The sequence shown here is derived from an EMBL/GenBank/DDBJ whole genome shotgun (WGS) entry which is preliminary data.</text>
</comment>
<evidence type="ECO:0000313" key="2">
    <source>
        <dbReference type="EMBL" id="GIE07712.1"/>
    </source>
</evidence>
<gene>
    <name evidence="2" type="ORF">Adu01nite_90620</name>
</gene>
<organism evidence="2 3">
    <name type="scientific">Paractinoplanes durhamensis</name>
    <dbReference type="NCBI Taxonomy" id="113563"/>
    <lineage>
        <taxon>Bacteria</taxon>
        <taxon>Bacillati</taxon>
        <taxon>Actinomycetota</taxon>
        <taxon>Actinomycetes</taxon>
        <taxon>Micromonosporales</taxon>
        <taxon>Micromonosporaceae</taxon>
        <taxon>Paractinoplanes</taxon>
    </lineage>
</organism>
<dbReference type="EMBL" id="BOML01000088">
    <property type="protein sequence ID" value="GIE07712.1"/>
    <property type="molecule type" value="Genomic_DNA"/>
</dbReference>
<name>A0ABQ3ZCZ8_9ACTN</name>
<keyword evidence="3" id="KW-1185">Reference proteome</keyword>
<proteinExistence type="predicted"/>